<dbReference type="InterPro" id="IPR009057">
    <property type="entry name" value="Homeodomain-like_sf"/>
</dbReference>
<comment type="caution">
    <text evidence="4">The sequence shown here is derived from an EMBL/GenBank/DDBJ whole genome shotgun (WGS) entry which is preliminary data.</text>
</comment>
<name>A0ABT4XTH3_9RHOB</name>
<dbReference type="Pfam" id="PF13305">
    <property type="entry name" value="TetR_C_33"/>
    <property type="match status" value="1"/>
</dbReference>
<keyword evidence="1" id="KW-0805">Transcription regulation</keyword>
<dbReference type="RefSeq" id="WP_271432570.1">
    <property type="nucleotide sequence ID" value="NZ_JAQIOY010000003.1"/>
</dbReference>
<feature type="domain" description="HTH-type transcriptional regulator MT1864/Rv1816-like C-terminal" evidence="3">
    <location>
        <begin position="90"/>
        <end position="183"/>
    </location>
</feature>
<protein>
    <submittedName>
        <fullName evidence="4">TetR-like C-terminal domain-containing protein</fullName>
    </submittedName>
</protein>
<dbReference type="SUPFAM" id="SSF48498">
    <property type="entry name" value="Tetracyclin repressor-like, C-terminal domain"/>
    <property type="match status" value="1"/>
</dbReference>
<keyword evidence="5" id="KW-1185">Reference proteome</keyword>
<organism evidence="4 5">
    <name type="scientific">Thalassococcus lentus</name>
    <dbReference type="NCBI Taxonomy" id="1210524"/>
    <lineage>
        <taxon>Bacteria</taxon>
        <taxon>Pseudomonadati</taxon>
        <taxon>Pseudomonadota</taxon>
        <taxon>Alphaproteobacteria</taxon>
        <taxon>Rhodobacterales</taxon>
        <taxon>Roseobacteraceae</taxon>
        <taxon>Thalassococcus</taxon>
    </lineage>
</organism>
<evidence type="ECO:0000259" key="3">
    <source>
        <dbReference type="Pfam" id="PF13305"/>
    </source>
</evidence>
<dbReference type="Proteomes" id="UP001210720">
    <property type="component" value="Unassembled WGS sequence"/>
</dbReference>
<gene>
    <name evidence="4" type="ORF">PFY00_10815</name>
</gene>
<evidence type="ECO:0000313" key="5">
    <source>
        <dbReference type="Proteomes" id="UP001210720"/>
    </source>
</evidence>
<reference evidence="4 5" key="1">
    <citation type="submission" date="2023-01" db="EMBL/GenBank/DDBJ databases">
        <title>Thalassococcus onchidii sp. nov., isolated from a marine invertebrate from the South China Sea.</title>
        <authorList>
            <person name="Xu S."/>
            <person name="Liu Z."/>
            <person name="Xu Y."/>
        </authorList>
    </citation>
    <scope>NUCLEOTIDE SEQUENCE [LARGE SCALE GENOMIC DNA]</scope>
    <source>
        <strain evidence="4 5">KCTC 32084</strain>
    </source>
</reference>
<dbReference type="EMBL" id="JAQIOY010000003">
    <property type="protein sequence ID" value="MDA7425222.1"/>
    <property type="molecule type" value="Genomic_DNA"/>
</dbReference>
<evidence type="ECO:0000256" key="1">
    <source>
        <dbReference type="ARBA" id="ARBA00023015"/>
    </source>
</evidence>
<evidence type="ECO:0000256" key="2">
    <source>
        <dbReference type="ARBA" id="ARBA00023163"/>
    </source>
</evidence>
<dbReference type="InterPro" id="IPR025996">
    <property type="entry name" value="MT1864/Rv1816-like_C"/>
</dbReference>
<dbReference type="SUPFAM" id="SSF46689">
    <property type="entry name" value="Homeodomain-like"/>
    <property type="match status" value="1"/>
</dbReference>
<dbReference type="InterPro" id="IPR036271">
    <property type="entry name" value="Tet_transcr_reg_TetR-rel_C_sf"/>
</dbReference>
<dbReference type="Gene3D" id="1.10.357.10">
    <property type="entry name" value="Tetracycline Repressor, domain 2"/>
    <property type="match status" value="1"/>
</dbReference>
<accession>A0ABT4XTH3</accession>
<proteinExistence type="predicted"/>
<keyword evidence="2" id="KW-0804">Transcription</keyword>
<evidence type="ECO:0000313" key="4">
    <source>
        <dbReference type="EMBL" id="MDA7425222.1"/>
    </source>
</evidence>
<sequence>MSEKTKARKAALAEKLVELAERQIQLGGLASLKARPLAQDAGCAVGAIYNVYDDMTALVLQVNGRTFQRLGAAVTKAVETARQDTPTQRLIAMSHAYLHFASENTNLWRALFDVEMSADGPVPQWYLDALGGLFSNIAEPLSEIFPDMHEHELDLMTRALFSSVHGIVLLGLERRISGVPDDQIEKMIGQVLTQIG</sequence>